<dbReference type="EMBL" id="LLYB01000059">
    <property type="protein sequence ID" value="KRR25007.1"/>
    <property type="molecule type" value="Genomic_DNA"/>
</dbReference>
<dbReference type="OrthoDB" id="9805604at2"/>
<evidence type="ECO:0000313" key="1">
    <source>
        <dbReference type="EMBL" id="KRR25007.1"/>
    </source>
</evidence>
<organism evidence="1 2">
    <name type="scientific">Bradyrhizobium lablabi</name>
    <dbReference type="NCBI Taxonomy" id="722472"/>
    <lineage>
        <taxon>Bacteria</taxon>
        <taxon>Pseudomonadati</taxon>
        <taxon>Pseudomonadota</taxon>
        <taxon>Alphaproteobacteria</taxon>
        <taxon>Hyphomicrobiales</taxon>
        <taxon>Nitrobacteraceae</taxon>
        <taxon>Bradyrhizobium</taxon>
    </lineage>
</organism>
<gene>
    <name evidence="1" type="ORF">CQ14_30785</name>
</gene>
<proteinExistence type="predicted"/>
<dbReference type="Gene3D" id="3.90.550.10">
    <property type="entry name" value="Spore Coat Polysaccharide Biosynthesis Protein SpsA, Chain A"/>
    <property type="match status" value="1"/>
</dbReference>
<dbReference type="PANTHER" id="PTHR21485">
    <property type="entry name" value="HAD SUPERFAMILY MEMBERS CMAS AND KDSC"/>
    <property type="match status" value="1"/>
</dbReference>
<dbReference type="GO" id="GO:0008781">
    <property type="term" value="F:N-acylneuraminate cytidylyltransferase activity"/>
    <property type="evidence" value="ECO:0007669"/>
    <property type="project" value="TreeGrafter"/>
</dbReference>
<keyword evidence="1" id="KW-0808">Transferase</keyword>
<dbReference type="SUPFAM" id="SSF53448">
    <property type="entry name" value="Nucleotide-diphospho-sugar transferases"/>
    <property type="match status" value="1"/>
</dbReference>
<dbReference type="AlphaFoldDB" id="A0A0R3N4C7"/>
<dbReference type="RefSeq" id="WP_057858241.1">
    <property type="nucleotide sequence ID" value="NZ_LLYB01000059.1"/>
</dbReference>
<keyword evidence="1" id="KW-0548">Nucleotidyltransferase</keyword>
<dbReference type="InterPro" id="IPR029044">
    <property type="entry name" value="Nucleotide-diphossugar_trans"/>
</dbReference>
<dbReference type="InterPro" id="IPR003329">
    <property type="entry name" value="Cytidylyl_trans"/>
</dbReference>
<name>A0A0R3N4C7_9BRAD</name>
<dbReference type="PANTHER" id="PTHR21485:SF3">
    <property type="entry name" value="N-ACYLNEURAMINATE CYTIDYLYLTRANSFERASE"/>
    <property type="match status" value="1"/>
</dbReference>
<dbReference type="CDD" id="cd02513">
    <property type="entry name" value="CMP-NeuAc_Synthase"/>
    <property type="match status" value="1"/>
</dbReference>
<reference evidence="1 2" key="1">
    <citation type="submission" date="2014-03" db="EMBL/GenBank/DDBJ databases">
        <title>Bradyrhizobium valentinum sp. nov., isolated from effective nodules of Lupinus mariae-josephae, a lupine endemic of basic-lime soils in Eastern Spain.</title>
        <authorList>
            <person name="Duran D."/>
            <person name="Rey L."/>
            <person name="Navarro A."/>
            <person name="Busquets A."/>
            <person name="Imperial J."/>
            <person name="Ruiz-Argueso T."/>
        </authorList>
    </citation>
    <scope>NUCLEOTIDE SEQUENCE [LARGE SCALE GENOMIC DNA]</scope>
    <source>
        <strain evidence="1 2">CCBAU 23086</strain>
    </source>
</reference>
<sequence length="233" mass="25775">MTRRTSGRTLAVIAARGGSKGIPHKNLIDLCGKPLIAWTVMQAAAADGVDVVAVSSDSDQILAAAEAAGAVCVRRPDDISGDLASSESAWLHALEQLEAKQGPFGRVVALQATSPIRESSDIEQALATFEREELDSLLSVCEVEDYFNWRVGADGPEPINYDFRNRRMRQQIEKRYLENGSFYVLIPSLLREHNNRLGGKIGMHVMERHKMFQIDRPEDIKLCAAIMRSYGYA</sequence>
<accession>A0A0R3N4C7</accession>
<comment type="caution">
    <text evidence="1">The sequence shown here is derived from an EMBL/GenBank/DDBJ whole genome shotgun (WGS) entry which is preliminary data.</text>
</comment>
<protein>
    <submittedName>
        <fullName evidence="1">Acylneuraminate cytidylyltransferase</fullName>
    </submittedName>
</protein>
<dbReference type="InterPro" id="IPR050793">
    <property type="entry name" value="CMP-NeuNAc_synthase"/>
</dbReference>
<dbReference type="Proteomes" id="UP000051660">
    <property type="component" value="Unassembled WGS sequence"/>
</dbReference>
<dbReference type="Pfam" id="PF02348">
    <property type="entry name" value="CTP_transf_3"/>
    <property type="match status" value="1"/>
</dbReference>
<evidence type="ECO:0000313" key="2">
    <source>
        <dbReference type="Proteomes" id="UP000051660"/>
    </source>
</evidence>